<organism evidence="2 3">
    <name type="scientific">Zhihengliuella halotolerans</name>
    <dbReference type="NCBI Taxonomy" id="370736"/>
    <lineage>
        <taxon>Bacteria</taxon>
        <taxon>Bacillati</taxon>
        <taxon>Actinomycetota</taxon>
        <taxon>Actinomycetes</taxon>
        <taxon>Micrococcales</taxon>
        <taxon>Micrococcaceae</taxon>
        <taxon>Zhihengliuella</taxon>
    </lineage>
</organism>
<feature type="transmembrane region" description="Helical" evidence="1">
    <location>
        <begin position="12"/>
        <end position="33"/>
    </location>
</feature>
<dbReference type="EMBL" id="SHLA01000001">
    <property type="protein sequence ID" value="RZU63447.1"/>
    <property type="molecule type" value="Genomic_DNA"/>
</dbReference>
<dbReference type="AlphaFoldDB" id="A0A4Q8AGE3"/>
<evidence type="ECO:0000313" key="3">
    <source>
        <dbReference type="Proteomes" id="UP000292685"/>
    </source>
</evidence>
<protein>
    <submittedName>
        <fullName evidence="2">Uncharacterized protein</fullName>
    </submittedName>
</protein>
<accession>A0A4Q8AGE3</accession>
<gene>
    <name evidence="2" type="ORF">EV380_3068</name>
</gene>
<name>A0A4Q8AGE3_9MICC</name>
<keyword evidence="1" id="KW-0812">Transmembrane</keyword>
<comment type="caution">
    <text evidence="2">The sequence shown here is derived from an EMBL/GenBank/DDBJ whole genome shotgun (WGS) entry which is preliminary data.</text>
</comment>
<sequence>MNQTPRGLNRTLLIVIGTLFTLAGLHGLLLLSFPAYADGWHRVAGDVHRAVESVLTATTLPGQRDSWLWIVIALVMIAIVLLMAGWIAVQGRGRTGIFARGQDPAEAHDVGTPGTVSISAAAPEQVMKAALAGRSDLVSVSVTTWEPVAFGRNDEPTWRGDGAGLQIKVQPRLGAGPRRIAEDIAESVRRMDAALGQQGPVVIHLASGARTRMSRAERVR</sequence>
<reference evidence="2 3" key="1">
    <citation type="submission" date="2019-02" db="EMBL/GenBank/DDBJ databases">
        <title>Sequencing the genomes of 1000 actinobacteria strains.</title>
        <authorList>
            <person name="Klenk H.-P."/>
        </authorList>
    </citation>
    <scope>NUCLEOTIDE SEQUENCE [LARGE SCALE GENOMIC DNA]</scope>
    <source>
        <strain evidence="2 3">DSM 17364</strain>
    </source>
</reference>
<dbReference type="OrthoDB" id="5123397at2"/>
<evidence type="ECO:0000313" key="2">
    <source>
        <dbReference type="EMBL" id="RZU63447.1"/>
    </source>
</evidence>
<dbReference type="RefSeq" id="WP_130451811.1">
    <property type="nucleotide sequence ID" value="NZ_SHLA01000001.1"/>
</dbReference>
<dbReference type="Proteomes" id="UP000292685">
    <property type="component" value="Unassembled WGS sequence"/>
</dbReference>
<keyword evidence="3" id="KW-1185">Reference proteome</keyword>
<evidence type="ECO:0000256" key="1">
    <source>
        <dbReference type="SAM" id="Phobius"/>
    </source>
</evidence>
<feature type="transmembrane region" description="Helical" evidence="1">
    <location>
        <begin position="67"/>
        <end position="89"/>
    </location>
</feature>
<keyword evidence="1" id="KW-1133">Transmembrane helix</keyword>
<proteinExistence type="predicted"/>
<keyword evidence="1" id="KW-0472">Membrane</keyword>